<dbReference type="GO" id="GO:0005576">
    <property type="term" value="C:extracellular region"/>
    <property type="evidence" value="ECO:0007669"/>
    <property type="project" value="UniProtKB-SubCell"/>
</dbReference>
<evidence type="ECO:0000313" key="5">
    <source>
        <dbReference type="Proteomes" id="UP000186744"/>
    </source>
</evidence>
<evidence type="ECO:0000313" key="4">
    <source>
        <dbReference type="EMBL" id="SIS86026.1"/>
    </source>
</evidence>
<dbReference type="RefSeq" id="WP_139329250.1">
    <property type="nucleotide sequence ID" value="NZ_FTOL01000002.1"/>
</dbReference>
<reference evidence="5" key="1">
    <citation type="submission" date="2017-01" db="EMBL/GenBank/DDBJ databases">
        <authorList>
            <person name="Varghese N."/>
            <person name="Submissions S."/>
        </authorList>
    </citation>
    <scope>NUCLEOTIDE SEQUENCE [LARGE SCALE GENOMIC DNA]</scope>
    <source>
        <strain evidence="5">DSM 18017</strain>
    </source>
</reference>
<keyword evidence="2" id="KW-0964">Secreted</keyword>
<evidence type="ECO:0000256" key="3">
    <source>
        <dbReference type="ARBA" id="ARBA00023157"/>
    </source>
</evidence>
<dbReference type="NCBIfam" id="NF047792">
    <property type="entry name" value="CCPGW_fam"/>
    <property type="match status" value="1"/>
</dbReference>
<dbReference type="Proteomes" id="UP000186744">
    <property type="component" value="Unassembled WGS sequence"/>
</dbReference>
<organism evidence="4 5">
    <name type="scientific">Chryseobacterium ureilyticum</name>
    <dbReference type="NCBI Taxonomy" id="373668"/>
    <lineage>
        <taxon>Bacteria</taxon>
        <taxon>Pseudomonadati</taxon>
        <taxon>Bacteroidota</taxon>
        <taxon>Flavobacteriia</taxon>
        <taxon>Flavobacteriales</taxon>
        <taxon>Weeksellaceae</taxon>
        <taxon>Chryseobacterium group</taxon>
        <taxon>Chryseobacterium</taxon>
    </lineage>
</organism>
<sequence>MKNLTKLSRGQMKNVQGASLDCNPQIICQRTSDCCPGWVCGTKGEYCIAY</sequence>
<comment type="subcellular location">
    <subcellularLocation>
        <location evidence="1">Secreted</location>
    </subcellularLocation>
</comment>
<gene>
    <name evidence="4" type="ORF">SAMN05421786_102631</name>
</gene>
<accession>A0A1N7MIR4</accession>
<dbReference type="EMBL" id="FTOL01000002">
    <property type="protein sequence ID" value="SIS86026.1"/>
    <property type="molecule type" value="Genomic_DNA"/>
</dbReference>
<keyword evidence="5" id="KW-1185">Reference proteome</keyword>
<dbReference type="AlphaFoldDB" id="A0A1N7MIR4"/>
<dbReference type="Pfam" id="PF07740">
    <property type="entry name" value="Toxin_12"/>
    <property type="match status" value="1"/>
</dbReference>
<protein>
    <submittedName>
        <fullName evidence="4">Ion channel inhibitory toxin</fullName>
    </submittedName>
</protein>
<dbReference type="OrthoDB" id="1450074at2"/>
<dbReference type="GO" id="GO:0008200">
    <property type="term" value="F:ion channel inhibitor activity"/>
    <property type="evidence" value="ECO:0007669"/>
    <property type="project" value="InterPro"/>
</dbReference>
<evidence type="ECO:0000256" key="1">
    <source>
        <dbReference type="ARBA" id="ARBA00004613"/>
    </source>
</evidence>
<dbReference type="NCBIfam" id="NF047798">
    <property type="entry name" value="leader_Chryseo"/>
    <property type="match status" value="1"/>
</dbReference>
<keyword evidence="3" id="KW-1015">Disulfide bond</keyword>
<evidence type="ECO:0000256" key="2">
    <source>
        <dbReference type="ARBA" id="ARBA00022525"/>
    </source>
</evidence>
<dbReference type="InterPro" id="IPR058074">
    <property type="entry name" value="Bacteriocin-like"/>
</dbReference>
<dbReference type="InterPro" id="IPR011696">
    <property type="entry name" value="Huwentoxin-1"/>
</dbReference>
<proteinExistence type="predicted"/>
<name>A0A1N7MIR4_9FLAO</name>